<sequence>MVIRWLLTGRTLIPQSPSVTQLTLLSDRAVRQDAHMAEQTTESTPTPPSIDYPDAPWHMVGQLWLSIFKLREGADELRPAGTYGAAFVSYEPGSPLTYSELLVARLVPTEQHGKCVTITDIWVDSPASVAGGRELWAIPKELCDFELDSSRRGPLSSTTWSTSVERRPIASASFTDVSRAMVRIPFKGTTWQPGIEDTDGEERTATLQGSSKALPCRGRWDFAADGPLGWLRDARQLASFRQADFRMSFG</sequence>
<organism evidence="1 2">
    <name type="scientific">Nocardioides endophyticus</name>
    <dbReference type="NCBI Taxonomy" id="1353775"/>
    <lineage>
        <taxon>Bacteria</taxon>
        <taxon>Bacillati</taxon>
        <taxon>Actinomycetota</taxon>
        <taxon>Actinomycetes</taxon>
        <taxon>Propionibacteriales</taxon>
        <taxon>Nocardioidaceae</taxon>
        <taxon>Nocardioides</taxon>
    </lineage>
</organism>
<dbReference type="EMBL" id="BAABKN010000009">
    <property type="protein sequence ID" value="GAA4733436.1"/>
    <property type="molecule type" value="Genomic_DNA"/>
</dbReference>
<keyword evidence="2" id="KW-1185">Reference proteome</keyword>
<dbReference type="Proteomes" id="UP001499882">
    <property type="component" value="Unassembled WGS sequence"/>
</dbReference>
<dbReference type="Gene3D" id="2.40.400.10">
    <property type="entry name" value="Acetoacetate decarboxylase-like"/>
    <property type="match status" value="1"/>
</dbReference>
<comment type="caution">
    <text evidence="1">The sequence shown here is derived from an EMBL/GenBank/DDBJ whole genome shotgun (WGS) entry which is preliminary data.</text>
</comment>
<dbReference type="SUPFAM" id="SSF160104">
    <property type="entry name" value="Acetoacetate decarboxylase-like"/>
    <property type="match status" value="1"/>
</dbReference>
<dbReference type="InterPro" id="IPR010451">
    <property type="entry name" value="Acetoacetate_decarboxylase"/>
</dbReference>
<name>A0ABP8YL42_9ACTN</name>
<reference evidence="2" key="1">
    <citation type="journal article" date="2019" name="Int. J. Syst. Evol. Microbiol.">
        <title>The Global Catalogue of Microorganisms (GCM) 10K type strain sequencing project: providing services to taxonomists for standard genome sequencing and annotation.</title>
        <authorList>
            <consortium name="The Broad Institute Genomics Platform"/>
            <consortium name="The Broad Institute Genome Sequencing Center for Infectious Disease"/>
            <person name="Wu L."/>
            <person name="Ma J."/>
        </authorList>
    </citation>
    <scope>NUCLEOTIDE SEQUENCE [LARGE SCALE GENOMIC DNA]</scope>
    <source>
        <strain evidence="2">JCM 18532</strain>
    </source>
</reference>
<protein>
    <submittedName>
        <fullName evidence="1">Acetoacetate decarboxylase family protein</fullName>
    </submittedName>
</protein>
<proteinExistence type="predicted"/>
<gene>
    <name evidence="1" type="ORF">GCM10023350_16230</name>
</gene>
<evidence type="ECO:0000313" key="2">
    <source>
        <dbReference type="Proteomes" id="UP001499882"/>
    </source>
</evidence>
<accession>A0ABP8YL42</accession>
<evidence type="ECO:0000313" key="1">
    <source>
        <dbReference type="EMBL" id="GAA4733436.1"/>
    </source>
</evidence>
<dbReference type="Pfam" id="PF06314">
    <property type="entry name" value="ADC"/>
    <property type="match status" value="1"/>
</dbReference>
<dbReference type="InterPro" id="IPR023375">
    <property type="entry name" value="ADC_dom_sf"/>
</dbReference>